<reference evidence="1" key="2">
    <citation type="submission" date="2013-11" db="EMBL/GenBank/DDBJ databases">
        <title>Draft genome sequence of Anaerostipes caccae (DSM 14662).</title>
        <authorList>
            <person name="Sudarsanam P."/>
            <person name="Ley R."/>
            <person name="Guruge J."/>
            <person name="Turnbaugh P.J."/>
            <person name="Mahowald M."/>
            <person name="Liep D."/>
            <person name="Gordon J."/>
        </authorList>
    </citation>
    <scope>NUCLEOTIDE SEQUENCE</scope>
    <source>
        <strain evidence="1">DSM 14662</strain>
    </source>
</reference>
<protein>
    <submittedName>
        <fullName evidence="1">Uncharacterized protein</fullName>
    </submittedName>
</protein>
<name>B0MEK4_ANACD</name>
<sequence length="45" mass="5180">MCDPGEEIIQERGSYMCLDKVEYLKIHKGSSLFLLNYITKPGFVL</sequence>
<dbReference type="EMBL" id="ABAX03000013">
    <property type="protein sequence ID" value="EDR97393.1"/>
    <property type="molecule type" value="Genomic_DNA"/>
</dbReference>
<comment type="caution">
    <text evidence="1">The sequence shown here is derived from an EMBL/GenBank/DDBJ whole genome shotgun (WGS) entry which is preliminary data.</text>
</comment>
<reference evidence="1" key="1">
    <citation type="submission" date="2007-11" db="EMBL/GenBank/DDBJ databases">
        <authorList>
            <person name="Fulton L."/>
            <person name="Clifton S."/>
            <person name="Fulton B."/>
            <person name="Xu J."/>
            <person name="Minx P."/>
            <person name="Pepin K.H."/>
            <person name="Johnson M."/>
            <person name="Thiruvilangam P."/>
            <person name="Bhonagiri V."/>
            <person name="Nash W.E."/>
            <person name="Mardis E.R."/>
            <person name="Wilson R.K."/>
        </authorList>
    </citation>
    <scope>NUCLEOTIDE SEQUENCE [LARGE SCALE GENOMIC DNA]</scope>
    <source>
        <strain evidence="1">DSM 14662</strain>
    </source>
</reference>
<keyword evidence="2" id="KW-1185">Reference proteome</keyword>
<accession>B0MEK4</accession>
<proteinExistence type="predicted"/>
<dbReference type="HOGENOM" id="CLU_3195330_0_0_9"/>
<evidence type="ECO:0000313" key="1">
    <source>
        <dbReference type="EMBL" id="EDR97393.1"/>
    </source>
</evidence>
<gene>
    <name evidence="1" type="ORF">ANACAC_02000</name>
</gene>
<evidence type="ECO:0000313" key="2">
    <source>
        <dbReference type="Proteomes" id="UP000004935"/>
    </source>
</evidence>
<dbReference type="AlphaFoldDB" id="B0MEK4"/>
<dbReference type="Proteomes" id="UP000004935">
    <property type="component" value="Unassembled WGS sequence"/>
</dbReference>
<organism evidence="1 2">
    <name type="scientific">Anaerostipes caccae (strain DSM 14662 / CCUG 47493 / JCM 13470 / NCIMB 13811 / L1-92)</name>
    <dbReference type="NCBI Taxonomy" id="411490"/>
    <lineage>
        <taxon>Bacteria</taxon>
        <taxon>Bacillati</taxon>
        <taxon>Bacillota</taxon>
        <taxon>Clostridia</taxon>
        <taxon>Lachnospirales</taxon>
        <taxon>Lachnospiraceae</taxon>
        <taxon>Anaerostipes</taxon>
    </lineage>
</organism>